<dbReference type="AlphaFoldDB" id="A0AA41Y3G0"/>
<dbReference type="SUPFAM" id="SSF55874">
    <property type="entry name" value="ATPase domain of HSP90 chaperone/DNA topoisomerase II/histidine kinase"/>
    <property type="match status" value="1"/>
</dbReference>
<keyword evidence="3" id="KW-0808">Transferase</keyword>
<keyword evidence="3" id="KW-0418">Kinase</keyword>
<organism evidence="3 4">
    <name type="scientific">Gaoshiqia sediminis</name>
    <dbReference type="NCBI Taxonomy" id="2986998"/>
    <lineage>
        <taxon>Bacteria</taxon>
        <taxon>Pseudomonadati</taxon>
        <taxon>Bacteroidota</taxon>
        <taxon>Bacteroidia</taxon>
        <taxon>Marinilabiliales</taxon>
        <taxon>Prolixibacteraceae</taxon>
        <taxon>Gaoshiqia</taxon>
    </lineage>
</organism>
<dbReference type="PANTHER" id="PTHR34220:SF7">
    <property type="entry name" value="SENSOR HISTIDINE KINASE YPDA"/>
    <property type="match status" value="1"/>
</dbReference>
<keyword evidence="1" id="KW-0472">Membrane</keyword>
<accession>A0AA41Y3G0</accession>
<evidence type="ECO:0000259" key="2">
    <source>
        <dbReference type="Pfam" id="PF06580"/>
    </source>
</evidence>
<keyword evidence="4" id="KW-1185">Reference proteome</keyword>
<proteinExistence type="predicted"/>
<dbReference type="Pfam" id="PF06580">
    <property type="entry name" value="His_kinase"/>
    <property type="match status" value="1"/>
</dbReference>
<evidence type="ECO:0000313" key="4">
    <source>
        <dbReference type="Proteomes" id="UP001163821"/>
    </source>
</evidence>
<dbReference type="InterPro" id="IPR036890">
    <property type="entry name" value="HATPase_C_sf"/>
</dbReference>
<dbReference type="InterPro" id="IPR050640">
    <property type="entry name" value="Bact_2-comp_sensor_kinase"/>
</dbReference>
<comment type="caution">
    <text evidence="3">The sequence shown here is derived from an EMBL/GenBank/DDBJ whole genome shotgun (WGS) entry which is preliminary data.</text>
</comment>
<sequence>MTLSKRYRRLKNAGHLLFWLASLGFALSAFYVVSEHQLGLTPDIMLRALIINLGFAVAVYTNFYLLIPRLLKKKNYIFYVFWLIITLSASSLIIISLFFLLNQQAFSKHLFSTHFFTSAAYVAITSLAKFVTDWIELQDISLRYHKVEREKLEAELNTLKSQINPHFLFNSLNNIYSLSLMNSDKTPQLILKLSDLMRHVLYESRENFIPLKREIEFVRNFIELQRIRLNEKTDIRFNLKGDISNQKIIPLIFEPFIDNAFKHGPRSFSEQAFIHIFITIEGKQLLFEVENSCDCQEPEKQGTAHGIGLANVRQRLAYLYKNEEYDLDISKKANIFTVRLKLMLK</sequence>
<dbReference type="GO" id="GO:0016020">
    <property type="term" value="C:membrane"/>
    <property type="evidence" value="ECO:0007669"/>
    <property type="project" value="InterPro"/>
</dbReference>
<keyword evidence="1" id="KW-0812">Transmembrane</keyword>
<feature type="transmembrane region" description="Helical" evidence="1">
    <location>
        <begin position="79"/>
        <end position="101"/>
    </location>
</feature>
<gene>
    <name evidence="3" type="ORF">N2K84_08440</name>
</gene>
<dbReference type="PANTHER" id="PTHR34220">
    <property type="entry name" value="SENSOR HISTIDINE KINASE YPDA"/>
    <property type="match status" value="1"/>
</dbReference>
<dbReference type="Gene3D" id="3.30.565.10">
    <property type="entry name" value="Histidine kinase-like ATPase, C-terminal domain"/>
    <property type="match status" value="1"/>
</dbReference>
<evidence type="ECO:0000313" key="3">
    <source>
        <dbReference type="EMBL" id="MCW0482751.1"/>
    </source>
</evidence>
<dbReference type="Proteomes" id="UP001163821">
    <property type="component" value="Unassembled WGS sequence"/>
</dbReference>
<feature type="domain" description="Signal transduction histidine kinase internal region" evidence="2">
    <location>
        <begin position="154"/>
        <end position="232"/>
    </location>
</feature>
<feature type="transmembrane region" description="Helical" evidence="1">
    <location>
        <begin position="44"/>
        <end position="67"/>
    </location>
</feature>
<evidence type="ECO:0000256" key="1">
    <source>
        <dbReference type="SAM" id="Phobius"/>
    </source>
</evidence>
<reference evidence="3" key="1">
    <citation type="submission" date="2022-10" db="EMBL/GenBank/DDBJ databases">
        <title>Gaoshiqiia sediminis gen. nov., sp. nov., isolated from coastal sediment.</title>
        <authorList>
            <person name="Yu W.X."/>
            <person name="Mu D.S."/>
            <person name="Du J.Z."/>
            <person name="Liang Y.Q."/>
        </authorList>
    </citation>
    <scope>NUCLEOTIDE SEQUENCE</scope>
    <source>
        <strain evidence="3">A06</strain>
    </source>
</reference>
<feature type="transmembrane region" description="Helical" evidence="1">
    <location>
        <begin position="12"/>
        <end position="32"/>
    </location>
</feature>
<keyword evidence="1" id="KW-1133">Transmembrane helix</keyword>
<dbReference type="GO" id="GO:0000155">
    <property type="term" value="F:phosphorelay sensor kinase activity"/>
    <property type="evidence" value="ECO:0007669"/>
    <property type="project" value="InterPro"/>
</dbReference>
<name>A0AA41Y3G0_9BACT</name>
<dbReference type="InterPro" id="IPR010559">
    <property type="entry name" value="Sig_transdc_His_kin_internal"/>
</dbReference>
<dbReference type="RefSeq" id="WP_282591356.1">
    <property type="nucleotide sequence ID" value="NZ_JAPAAF010000009.1"/>
</dbReference>
<protein>
    <submittedName>
        <fullName evidence="3">Histidine kinase</fullName>
    </submittedName>
</protein>
<dbReference type="EMBL" id="JAPAAF010000009">
    <property type="protein sequence ID" value="MCW0482751.1"/>
    <property type="molecule type" value="Genomic_DNA"/>
</dbReference>